<dbReference type="AlphaFoldDB" id="A0A8H5G6Y8"/>
<dbReference type="Pfam" id="PF07714">
    <property type="entry name" value="PK_Tyr_Ser-Thr"/>
    <property type="match status" value="1"/>
</dbReference>
<dbReference type="InterPro" id="IPR008266">
    <property type="entry name" value="Tyr_kinase_AS"/>
</dbReference>
<dbReference type="InterPro" id="IPR000719">
    <property type="entry name" value="Prot_kinase_dom"/>
</dbReference>
<dbReference type="InterPro" id="IPR001245">
    <property type="entry name" value="Ser-Thr/Tyr_kinase_cat_dom"/>
</dbReference>
<dbReference type="SMART" id="SM00219">
    <property type="entry name" value="TyrKc"/>
    <property type="match status" value="1"/>
</dbReference>
<dbReference type="PROSITE" id="PS00109">
    <property type="entry name" value="PROTEIN_KINASE_TYR"/>
    <property type="match status" value="1"/>
</dbReference>
<sequence>MGGLFSCFGCGSDVEPTTKPGPNEVPAEHRDSCVVLSQLVSKPTKRNSLVALEGESARHMTNLLSQVLGDGSERAMDSSRREVLRVLSRLAKSTETLPTRLQLVNDVQCKFSDPDRSDTSGFCRVYEGTLSGGQPDKVWVKVAAIFPANTQKRKSTLLKILIKHAIFSAHVSHPNILPIYGFTHHSSYKICVVSPWMDHNLKEHLIANQPKASPQDHLLFMLDIITGLEYLHNLQIIHRDIRAENIFVSREGRALLTNFGASRTVDSTNTHDSAGSAFWMAPELYNQGKVSTKSDIWAFACTCYEIVQGSPPFRVNYPTHYKLESFFLEGGNVTPPKPDIVIKTWSKEQQKIWDQLLMAKCWQRHPNERPEAKTVSQSFQRLNIPDQRSEPSGFPRPPRIDPQIDYGLVRQTLLEVTFLFLHEI</sequence>
<dbReference type="InterPro" id="IPR020635">
    <property type="entry name" value="Tyr_kinase_cat_dom"/>
</dbReference>
<dbReference type="EMBL" id="JAACJO010000004">
    <property type="protein sequence ID" value="KAF5359519.1"/>
    <property type="molecule type" value="Genomic_DNA"/>
</dbReference>
<dbReference type="Proteomes" id="UP000559027">
    <property type="component" value="Unassembled WGS sequence"/>
</dbReference>
<reference evidence="3 4" key="1">
    <citation type="journal article" date="2020" name="ISME J.">
        <title>Uncovering the hidden diversity of litter-decomposition mechanisms in mushroom-forming fungi.</title>
        <authorList>
            <person name="Floudas D."/>
            <person name="Bentzer J."/>
            <person name="Ahren D."/>
            <person name="Johansson T."/>
            <person name="Persson P."/>
            <person name="Tunlid A."/>
        </authorList>
    </citation>
    <scope>NUCLEOTIDE SEQUENCE [LARGE SCALE GENOMIC DNA]</scope>
    <source>
        <strain evidence="3 4">CBS 146.42</strain>
    </source>
</reference>
<proteinExistence type="predicted"/>
<name>A0A8H5G6Y8_9AGAR</name>
<comment type="caution">
    <text evidence="3">The sequence shown here is derived from an EMBL/GenBank/DDBJ whole genome shotgun (WGS) entry which is preliminary data.</text>
</comment>
<evidence type="ECO:0000259" key="2">
    <source>
        <dbReference type="PROSITE" id="PS50011"/>
    </source>
</evidence>
<dbReference type="GO" id="GO:0004713">
    <property type="term" value="F:protein tyrosine kinase activity"/>
    <property type="evidence" value="ECO:0007669"/>
    <property type="project" value="InterPro"/>
</dbReference>
<evidence type="ECO:0000313" key="3">
    <source>
        <dbReference type="EMBL" id="KAF5359519.1"/>
    </source>
</evidence>
<dbReference type="PANTHER" id="PTHR44329">
    <property type="entry name" value="SERINE/THREONINE-PROTEIN KINASE TNNI3K-RELATED"/>
    <property type="match status" value="1"/>
</dbReference>
<dbReference type="GO" id="GO:0004674">
    <property type="term" value="F:protein serine/threonine kinase activity"/>
    <property type="evidence" value="ECO:0007669"/>
    <property type="project" value="TreeGrafter"/>
</dbReference>
<dbReference type="InterPro" id="IPR011009">
    <property type="entry name" value="Kinase-like_dom_sf"/>
</dbReference>
<evidence type="ECO:0000313" key="4">
    <source>
        <dbReference type="Proteomes" id="UP000559027"/>
    </source>
</evidence>
<dbReference type="SUPFAM" id="SSF56112">
    <property type="entry name" value="Protein kinase-like (PK-like)"/>
    <property type="match status" value="1"/>
</dbReference>
<evidence type="ECO:0000256" key="1">
    <source>
        <dbReference type="SAM" id="MobiDB-lite"/>
    </source>
</evidence>
<feature type="region of interest" description="Disordered" evidence="1">
    <location>
        <begin position="369"/>
        <end position="398"/>
    </location>
</feature>
<dbReference type="PROSITE" id="PS50011">
    <property type="entry name" value="PROTEIN_KINASE_DOM"/>
    <property type="match status" value="1"/>
</dbReference>
<organism evidence="3 4">
    <name type="scientific">Leucocoprinus leucothites</name>
    <dbReference type="NCBI Taxonomy" id="201217"/>
    <lineage>
        <taxon>Eukaryota</taxon>
        <taxon>Fungi</taxon>
        <taxon>Dikarya</taxon>
        <taxon>Basidiomycota</taxon>
        <taxon>Agaricomycotina</taxon>
        <taxon>Agaricomycetes</taxon>
        <taxon>Agaricomycetidae</taxon>
        <taxon>Agaricales</taxon>
        <taxon>Agaricineae</taxon>
        <taxon>Agaricaceae</taxon>
        <taxon>Leucocoprinus</taxon>
    </lineage>
</organism>
<dbReference type="GO" id="GO:0005524">
    <property type="term" value="F:ATP binding"/>
    <property type="evidence" value="ECO:0007669"/>
    <property type="project" value="InterPro"/>
</dbReference>
<protein>
    <recommendedName>
        <fullName evidence="2">Protein kinase domain-containing protein</fullName>
    </recommendedName>
</protein>
<dbReference type="InterPro" id="IPR051681">
    <property type="entry name" value="Ser/Thr_Kinases-Pseudokinases"/>
</dbReference>
<dbReference type="Gene3D" id="1.10.510.10">
    <property type="entry name" value="Transferase(Phosphotransferase) domain 1"/>
    <property type="match status" value="1"/>
</dbReference>
<accession>A0A8H5G6Y8</accession>
<feature type="domain" description="Protein kinase" evidence="2">
    <location>
        <begin position="111"/>
        <end position="382"/>
    </location>
</feature>
<gene>
    <name evidence="3" type="ORF">D9756_002955</name>
</gene>
<dbReference type="OrthoDB" id="10261027at2759"/>
<keyword evidence="4" id="KW-1185">Reference proteome</keyword>